<proteinExistence type="predicted"/>
<evidence type="ECO:0000256" key="1">
    <source>
        <dbReference type="SAM" id="MobiDB-lite"/>
    </source>
</evidence>
<name>A0A1F5G417_9BACT</name>
<gene>
    <name evidence="2" type="ORF">A2870_02040</name>
</gene>
<organism evidence="2 3">
    <name type="scientific">Candidatus Curtissbacteria bacterium RIFCSPHIGHO2_01_FULL_41_11</name>
    <dbReference type="NCBI Taxonomy" id="1797711"/>
    <lineage>
        <taxon>Bacteria</taxon>
        <taxon>Candidatus Curtissiibacteriota</taxon>
    </lineage>
</organism>
<accession>A0A1F5G417</accession>
<dbReference type="EMBL" id="MFAZ01000040">
    <property type="protein sequence ID" value="OGD86554.1"/>
    <property type="molecule type" value="Genomic_DNA"/>
</dbReference>
<evidence type="ECO:0000313" key="3">
    <source>
        <dbReference type="Proteomes" id="UP000179102"/>
    </source>
</evidence>
<evidence type="ECO:0000313" key="2">
    <source>
        <dbReference type="EMBL" id="OGD86554.1"/>
    </source>
</evidence>
<dbReference type="STRING" id="1797711.A2870_02040"/>
<dbReference type="Proteomes" id="UP000179102">
    <property type="component" value="Unassembled WGS sequence"/>
</dbReference>
<reference evidence="2 3" key="1">
    <citation type="journal article" date="2016" name="Nat. Commun.">
        <title>Thousands of microbial genomes shed light on interconnected biogeochemical processes in an aquifer system.</title>
        <authorList>
            <person name="Anantharaman K."/>
            <person name="Brown C.T."/>
            <person name="Hug L.A."/>
            <person name="Sharon I."/>
            <person name="Castelle C.J."/>
            <person name="Probst A.J."/>
            <person name="Thomas B.C."/>
            <person name="Singh A."/>
            <person name="Wilkins M.J."/>
            <person name="Karaoz U."/>
            <person name="Brodie E.L."/>
            <person name="Williams K.H."/>
            <person name="Hubbard S.S."/>
            <person name="Banfield J.F."/>
        </authorList>
    </citation>
    <scope>NUCLEOTIDE SEQUENCE [LARGE SCALE GENOMIC DNA]</scope>
</reference>
<feature type="compositionally biased region" description="Basic and acidic residues" evidence="1">
    <location>
        <begin position="1"/>
        <end position="16"/>
    </location>
</feature>
<feature type="region of interest" description="Disordered" evidence="1">
    <location>
        <begin position="1"/>
        <end position="41"/>
    </location>
</feature>
<dbReference type="AlphaFoldDB" id="A0A1F5G417"/>
<protein>
    <submittedName>
        <fullName evidence="2">Uncharacterized protein</fullName>
    </submittedName>
</protein>
<comment type="caution">
    <text evidence="2">The sequence shown here is derived from an EMBL/GenBank/DDBJ whole genome shotgun (WGS) entry which is preliminary data.</text>
</comment>
<sequence>MDIERGGQNDLAREPRSMSGEVVLDNPVEQPQMREGVDRVSQGTRLASAFSRLGDFIRAVHPKKSGRQT</sequence>